<evidence type="ECO:0000256" key="7">
    <source>
        <dbReference type="ARBA" id="ARBA00048037"/>
    </source>
</evidence>
<dbReference type="CDD" id="cd16443">
    <property type="entry name" value="LplA"/>
    <property type="match status" value="1"/>
</dbReference>
<evidence type="ECO:0000259" key="8">
    <source>
        <dbReference type="PROSITE" id="PS51733"/>
    </source>
</evidence>
<dbReference type="Pfam" id="PF10437">
    <property type="entry name" value="Lip_prot_lig_C"/>
    <property type="match status" value="1"/>
</dbReference>
<dbReference type="SUPFAM" id="SSF55681">
    <property type="entry name" value="Class II aaRS and biotin synthetases"/>
    <property type="match status" value="1"/>
</dbReference>
<comment type="pathway">
    <text evidence="1">Protein modification; protein lipoylation via exogenous pathway; protein N(6)-(lipoyl)lysine from lipoate: step 2/2.</text>
</comment>
<dbReference type="RefSeq" id="WP_096399152.1">
    <property type="nucleotide sequence ID" value="NZ_AP017368.1"/>
</dbReference>
<proteinExistence type="predicted"/>
<comment type="pathway">
    <text evidence="2">Protein modification; protein lipoylation via exogenous pathway; protein N(6)-(lipoyl)lysine from lipoate: step 1/2.</text>
</comment>
<dbReference type="InterPro" id="IPR004143">
    <property type="entry name" value="BPL_LPL_catalytic"/>
</dbReference>
<dbReference type="EMBL" id="AP017368">
    <property type="protein sequence ID" value="BAV91611.1"/>
    <property type="molecule type" value="Genomic_DNA"/>
</dbReference>
<dbReference type="AlphaFoldDB" id="A0A1J1E156"/>
<keyword evidence="5" id="KW-0547">Nucleotide-binding</keyword>
<dbReference type="InterPro" id="IPR019491">
    <property type="entry name" value="Lipoate_protein_ligase_C"/>
</dbReference>
<dbReference type="EC" id="6.3.1.20" evidence="3"/>
<dbReference type="InterPro" id="IPR045864">
    <property type="entry name" value="aa-tRNA-synth_II/BPL/LPL"/>
</dbReference>
<sequence>MEFLTLPSFDPAFNLALEEHLFISLLPRHPGLFLLWQNAPSIIVGRHQCTAEEVNAGFVKRENLQVVRRITGGGAVYHDRGNLNFSFMENARGRTRTDFRRYLLPVQEALADVGVTAEISGRNDLEAEGRKISGSAQLLRQGKALHHGTLLVDVDFERMTEALTADSEKIRSKGISSVRARVGNISEYWAQETTMEKLKICLLRRCARSEARLNPGDRAVAEALAETKYRQWDWNYGASPLYTRKKRERFPWGSVEQRLAVRNGVIESCKIHGDFFATASIEDLEKIFVGRRHDPGALEHALNHLDWETWFSGCDHESMRQFFVEQACSVL</sequence>
<accession>A0A1J1E156</accession>
<feature type="domain" description="BPL/LPL catalytic" evidence="8">
    <location>
        <begin position="27"/>
        <end position="214"/>
    </location>
</feature>
<keyword evidence="4 9" id="KW-0436">Ligase</keyword>
<evidence type="ECO:0000313" key="9">
    <source>
        <dbReference type="EMBL" id="BAV91611.1"/>
    </source>
</evidence>
<dbReference type="Gene3D" id="3.30.390.50">
    <property type="entry name" value="CO dehydrogenase flavoprotein, C-terminal domain"/>
    <property type="match status" value="1"/>
</dbReference>
<dbReference type="UniPathway" id="UPA00537">
    <property type="reaction ID" value="UER00594"/>
</dbReference>
<dbReference type="Gene3D" id="3.30.930.10">
    <property type="entry name" value="Bira Bifunctional Protein, Domain 2"/>
    <property type="match status" value="1"/>
</dbReference>
<dbReference type="PROSITE" id="PS51733">
    <property type="entry name" value="BPL_LPL_CATALYTIC"/>
    <property type="match status" value="1"/>
</dbReference>
<comment type="catalytic activity">
    <reaction evidence="7">
        <text>L-lysyl-[lipoyl-carrier protein] + (R)-lipoate + ATP = N(6)-[(R)-lipoyl]-L-lysyl-[lipoyl-carrier protein] + AMP + diphosphate + H(+)</text>
        <dbReference type="Rhea" id="RHEA:49288"/>
        <dbReference type="Rhea" id="RHEA-COMP:10500"/>
        <dbReference type="Rhea" id="RHEA-COMP:10502"/>
        <dbReference type="ChEBI" id="CHEBI:15378"/>
        <dbReference type="ChEBI" id="CHEBI:29969"/>
        <dbReference type="ChEBI" id="CHEBI:30616"/>
        <dbReference type="ChEBI" id="CHEBI:33019"/>
        <dbReference type="ChEBI" id="CHEBI:83088"/>
        <dbReference type="ChEBI" id="CHEBI:83099"/>
        <dbReference type="ChEBI" id="CHEBI:456215"/>
        <dbReference type="EC" id="6.3.1.20"/>
    </reaction>
</comment>
<dbReference type="PANTHER" id="PTHR12561:SF3">
    <property type="entry name" value="LIPOYLTRANSFERASE 1, MITOCHONDRIAL"/>
    <property type="match status" value="1"/>
</dbReference>
<dbReference type="KEGG" id="dtr:RSDT_0099"/>
<name>A0A1J1E156_9BACT</name>
<evidence type="ECO:0000256" key="2">
    <source>
        <dbReference type="ARBA" id="ARBA00005124"/>
    </source>
</evidence>
<evidence type="ECO:0000256" key="5">
    <source>
        <dbReference type="ARBA" id="ARBA00022741"/>
    </source>
</evidence>
<evidence type="ECO:0000313" key="10">
    <source>
        <dbReference type="Proteomes" id="UP000242645"/>
    </source>
</evidence>
<evidence type="ECO:0000256" key="1">
    <source>
        <dbReference type="ARBA" id="ARBA00005085"/>
    </source>
</evidence>
<keyword evidence="9" id="KW-0808">Transferase</keyword>
<dbReference type="Pfam" id="PF21948">
    <property type="entry name" value="LplA-B_cat"/>
    <property type="match status" value="1"/>
</dbReference>
<dbReference type="NCBIfam" id="TIGR00545">
    <property type="entry name" value="lipoyltrans"/>
    <property type="match status" value="1"/>
</dbReference>
<dbReference type="SUPFAM" id="SSF82649">
    <property type="entry name" value="SufE/NifU"/>
    <property type="match status" value="1"/>
</dbReference>
<dbReference type="PANTHER" id="PTHR12561">
    <property type="entry name" value="LIPOATE-PROTEIN LIGASE"/>
    <property type="match status" value="1"/>
</dbReference>
<evidence type="ECO:0000256" key="3">
    <source>
        <dbReference type="ARBA" id="ARBA00012367"/>
    </source>
</evidence>
<dbReference type="GO" id="GO:0005737">
    <property type="term" value="C:cytoplasm"/>
    <property type="evidence" value="ECO:0007669"/>
    <property type="project" value="TreeGrafter"/>
</dbReference>
<dbReference type="InterPro" id="IPR004562">
    <property type="entry name" value="LipoylTrfase_LipoateP_Ligase"/>
</dbReference>
<gene>
    <name evidence="9" type="primary">lplA</name>
    <name evidence="9" type="ORF">RSDT_0099</name>
</gene>
<keyword evidence="6" id="KW-0067">ATP-binding</keyword>
<dbReference type="GO" id="GO:0016979">
    <property type="term" value="F:lipoate-protein ligase activity"/>
    <property type="evidence" value="ECO:0007669"/>
    <property type="project" value="UniProtKB-EC"/>
</dbReference>
<dbReference type="GO" id="GO:0017118">
    <property type="term" value="F:lipoyltransferase activity"/>
    <property type="evidence" value="ECO:0007669"/>
    <property type="project" value="TreeGrafter"/>
</dbReference>
<reference evidence="9 10" key="1">
    <citation type="journal article" date="2017" name="ISME J.">
        <title>Genome of 'Ca. Desulfovibrio trichonymphae', an H2-oxidizing bacterium in a tripartite symbiotic system within a protist cell in the termite gut.</title>
        <authorList>
            <person name="Kuwahara H."/>
            <person name="Yuki M."/>
            <person name="Izawa K."/>
            <person name="Ohkuma M."/>
            <person name="Hongoh Y."/>
        </authorList>
    </citation>
    <scope>NUCLEOTIDE SEQUENCE [LARGE SCALE GENOMIC DNA]</scope>
    <source>
        <strain evidence="9 10">Rs-N31</strain>
    </source>
</reference>
<dbReference type="OrthoDB" id="9787898at2"/>
<dbReference type="GO" id="GO:0009249">
    <property type="term" value="P:protein lipoylation"/>
    <property type="evidence" value="ECO:0007669"/>
    <property type="project" value="InterPro"/>
</dbReference>
<dbReference type="GO" id="GO:0005524">
    <property type="term" value="F:ATP binding"/>
    <property type="evidence" value="ECO:0007669"/>
    <property type="project" value="UniProtKB-KW"/>
</dbReference>
<evidence type="ECO:0000256" key="4">
    <source>
        <dbReference type="ARBA" id="ARBA00022598"/>
    </source>
</evidence>
<organism evidence="9 10">
    <name type="scientific">Candidatus Desulfovibrio trichonymphae</name>
    <dbReference type="NCBI Taxonomy" id="1725232"/>
    <lineage>
        <taxon>Bacteria</taxon>
        <taxon>Pseudomonadati</taxon>
        <taxon>Thermodesulfobacteriota</taxon>
        <taxon>Desulfovibrionia</taxon>
        <taxon>Desulfovibrionales</taxon>
        <taxon>Desulfovibrionaceae</taxon>
        <taxon>Desulfovibrio</taxon>
    </lineage>
</organism>
<evidence type="ECO:0000256" key="6">
    <source>
        <dbReference type="ARBA" id="ARBA00022840"/>
    </source>
</evidence>
<dbReference type="Proteomes" id="UP000242645">
    <property type="component" value="Chromosome"/>
</dbReference>
<keyword evidence="10" id="KW-1185">Reference proteome</keyword>
<protein>
    <recommendedName>
        <fullName evidence="3">lipoate--protein ligase</fullName>
        <ecNumber evidence="3">6.3.1.20</ecNumber>
    </recommendedName>
</protein>